<dbReference type="GO" id="GO:0016020">
    <property type="term" value="C:membrane"/>
    <property type="evidence" value="ECO:0007669"/>
    <property type="project" value="InterPro"/>
</dbReference>
<proteinExistence type="predicted"/>
<evidence type="ECO:0008006" key="4">
    <source>
        <dbReference type="Google" id="ProtNLM"/>
    </source>
</evidence>
<dbReference type="SUPFAM" id="SSF63712">
    <property type="entry name" value="Nicotinic receptor ligand binding domain-like"/>
    <property type="match status" value="1"/>
</dbReference>
<keyword evidence="1" id="KW-1133">Transmembrane helix</keyword>
<dbReference type="PhylomeDB" id="B2J4R9"/>
<dbReference type="STRING" id="63737.Npun_R0255"/>
<sequence>MLLKPISNHFMLVKFLSILLKSCRVFISLTLIIIVWLFVEVSEVSAETVLSPQTCRTGVYVASLRDLNLAEKKFSTDFYLWSVCPFKDLQPLKSMKFLNVEDYKYFKAAYDSTLQRKDLPKWFYPKENVYWSGRKIRATLYQSWNVSNFPFDRHTLTIALEETTKNSSQFVYTPDFDNSGYQRNMDLDSWQITSFKIVEQKVPYETTFGDPDLVSPQDSYSRLVISIGIKRVKFFSFLKLTIGVYIAFAVAMLSFFYDSDQTSLASPRRAIYIGALFATLLNMRVQESVLGRTEDLTLVDQIHIATILYVFGTGVVSVYSRLTSESGKKKQAIWLDRRVFFRLFTLSFIVFNVIAIAHAIIVG</sequence>
<reference evidence="3" key="1">
    <citation type="submission" date="2008-04" db="EMBL/GenBank/DDBJ databases">
        <title>Complete sequence of chromosome of Nostoc punctiforme ATCC 29133.</title>
        <authorList>
            <consortium name="US DOE Joint Genome Institute"/>
            <person name="Copeland A."/>
            <person name="Lucas S."/>
            <person name="Lapidus A."/>
            <person name="Glavina del Rio T."/>
            <person name="Dalin E."/>
            <person name="Tice H."/>
            <person name="Pitluck S."/>
            <person name="Chain P."/>
            <person name="Malfatti S."/>
            <person name="Shin M."/>
            <person name="Vergez L."/>
            <person name="Schmutz J."/>
            <person name="Larimer F."/>
            <person name="Land M."/>
            <person name="Hauser L."/>
            <person name="Kyrpides N."/>
            <person name="Kim E."/>
            <person name="Meeks J.C."/>
            <person name="Elhai J."/>
            <person name="Campbell E.L."/>
            <person name="Thiel T."/>
            <person name="Longmire J."/>
            <person name="Potts M."/>
            <person name="Atlas R."/>
        </authorList>
    </citation>
    <scope>NUCLEOTIDE SEQUENCE [LARGE SCALE GENOMIC DNA]</scope>
    <source>
        <strain evidence="3">ATCC 29133 / PCC 73102</strain>
    </source>
</reference>
<feature type="transmembrane region" description="Helical" evidence="1">
    <location>
        <begin position="234"/>
        <end position="257"/>
    </location>
</feature>
<dbReference type="AlphaFoldDB" id="B2J4R9"/>
<feature type="transmembrane region" description="Helical" evidence="1">
    <location>
        <begin position="298"/>
        <end position="319"/>
    </location>
</feature>
<feature type="transmembrane region" description="Helical" evidence="1">
    <location>
        <begin position="339"/>
        <end position="361"/>
    </location>
</feature>
<dbReference type="HOGENOM" id="CLU_065139_0_0_3"/>
<protein>
    <recommendedName>
        <fullName evidence="4">Neurotransmitter-gated ion-channel ligand-binding domain-containing protein</fullName>
    </recommendedName>
</protein>
<dbReference type="eggNOG" id="ENOG502ZBR7">
    <property type="taxonomic scope" value="Bacteria"/>
</dbReference>
<dbReference type="Gene3D" id="2.70.170.10">
    <property type="entry name" value="Neurotransmitter-gated ion-channel ligand-binding domain"/>
    <property type="match status" value="1"/>
</dbReference>
<evidence type="ECO:0000256" key="1">
    <source>
        <dbReference type="SAM" id="Phobius"/>
    </source>
</evidence>
<dbReference type="EnsemblBacteria" id="ACC79041">
    <property type="protein sequence ID" value="ACC79041"/>
    <property type="gene ID" value="Npun_R0255"/>
</dbReference>
<evidence type="ECO:0000313" key="2">
    <source>
        <dbReference type="EMBL" id="ACC79041.1"/>
    </source>
</evidence>
<dbReference type="GO" id="GO:0005230">
    <property type="term" value="F:extracellular ligand-gated monoatomic ion channel activity"/>
    <property type="evidence" value="ECO:0007669"/>
    <property type="project" value="InterPro"/>
</dbReference>
<keyword evidence="3" id="KW-1185">Reference proteome</keyword>
<keyword evidence="1" id="KW-0472">Membrane</keyword>
<name>B2J4R9_NOSP7</name>
<dbReference type="KEGG" id="npu:Npun_R0255"/>
<feature type="transmembrane region" description="Helical" evidence="1">
    <location>
        <begin position="12"/>
        <end position="39"/>
    </location>
</feature>
<organism evidence="2 3">
    <name type="scientific">Nostoc punctiforme (strain ATCC 29133 / PCC 73102)</name>
    <dbReference type="NCBI Taxonomy" id="63737"/>
    <lineage>
        <taxon>Bacteria</taxon>
        <taxon>Bacillati</taxon>
        <taxon>Cyanobacteriota</taxon>
        <taxon>Cyanophyceae</taxon>
        <taxon>Nostocales</taxon>
        <taxon>Nostocaceae</taxon>
        <taxon>Nostoc</taxon>
    </lineage>
</organism>
<dbReference type="EMBL" id="CP001037">
    <property type="protein sequence ID" value="ACC79041.1"/>
    <property type="molecule type" value="Genomic_DNA"/>
</dbReference>
<dbReference type="Proteomes" id="UP000001191">
    <property type="component" value="Chromosome"/>
</dbReference>
<reference evidence="2 3" key="2">
    <citation type="journal article" date="2013" name="Plant Physiol.">
        <title>A Nostoc punctiforme Sugar Transporter Necessary to Establish a Cyanobacterium-Plant Symbiosis.</title>
        <authorList>
            <person name="Ekman M."/>
            <person name="Picossi S."/>
            <person name="Campbell E.L."/>
            <person name="Meeks J.C."/>
            <person name="Flores E."/>
        </authorList>
    </citation>
    <scope>NUCLEOTIDE SEQUENCE [LARGE SCALE GENOMIC DNA]</scope>
    <source>
        <strain evidence="3">ATCC 29133 / PCC 73102</strain>
    </source>
</reference>
<keyword evidence="1" id="KW-0812">Transmembrane</keyword>
<accession>B2J4R9</accession>
<dbReference type="InterPro" id="IPR036734">
    <property type="entry name" value="Neur_chan_lig-bd_sf"/>
</dbReference>
<evidence type="ECO:0000313" key="3">
    <source>
        <dbReference type="Proteomes" id="UP000001191"/>
    </source>
</evidence>
<gene>
    <name evidence="2" type="ordered locus">Npun_R0255</name>
</gene>